<evidence type="ECO:0000256" key="5">
    <source>
        <dbReference type="ARBA" id="ARBA00023242"/>
    </source>
</evidence>
<dbReference type="InterPro" id="IPR050815">
    <property type="entry name" value="TF_fung"/>
</dbReference>
<keyword evidence="2" id="KW-0479">Metal-binding</keyword>
<keyword evidence="4" id="KW-0804">Transcription</keyword>
<gene>
    <name evidence="8" type="ORF">EV420DRAFT_1482245</name>
</gene>
<dbReference type="PROSITE" id="PS50048">
    <property type="entry name" value="ZN2_CY6_FUNGAL_2"/>
    <property type="match status" value="1"/>
</dbReference>
<feature type="transmembrane region" description="Helical" evidence="6">
    <location>
        <begin position="189"/>
        <end position="210"/>
    </location>
</feature>
<dbReference type="SUPFAM" id="SSF57701">
    <property type="entry name" value="Zn2/Cys6 DNA-binding domain"/>
    <property type="match status" value="1"/>
</dbReference>
<dbReference type="CDD" id="cd00067">
    <property type="entry name" value="GAL4"/>
    <property type="match status" value="1"/>
</dbReference>
<evidence type="ECO:0000256" key="3">
    <source>
        <dbReference type="ARBA" id="ARBA00023015"/>
    </source>
</evidence>
<dbReference type="EMBL" id="JAUEPS010000031">
    <property type="protein sequence ID" value="KAK0452160.1"/>
    <property type="molecule type" value="Genomic_DNA"/>
</dbReference>
<dbReference type="AlphaFoldDB" id="A0AA39K2C0"/>
<comment type="subcellular location">
    <subcellularLocation>
        <location evidence="1">Nucleus</location>
    </subcellularLocation>
</comment>
<accession>A0AA39K2C0</accession>
<evidence type="ECO:0000313" key="8">
    <source>
        <dbReference type="EMBL" id="KAK0452160.1"/>
    </source>
</evidence>
<feature type="domain" description="Zn(2)-C6 fungal-type" evidence="7">
    <location>
        <begin position="22"/>
        <end position="52"/>
    </location>
</feature>
<dbReference type="PROSITE" id="PS00463">
    <property type="entry name" value="ZN2_CY6_FUNGAL_1"/>
    <property type="match status" value="1"/>
</dbReference>
<dbReference type="InterPro" id="IPR001138">
    <property type="entry name" value="Zn2Cys6_DnaBD"/>
</dbReference>
<evidence type="ECO:0000313" key="9">
    <source>
        <dbReference type="Proteomes" id="UP001175211"/>
    </source>
</evidence>
<protein>
    <recommendedName>
        <fullName evidence="7">Zn(2)-C6 fungal-type domain-containing protein</fullName>
    </recommendedName>
</protein>
<proteinExistence type="predicted"/>
<dbReference type="RefSeq" id="XP_060327994.1">
    <property type="nucleotide sequence ID" value="XM_060469875.1"/>
</dbReference>
<dbReference type="PANTHER" id="PTHR47338">
    <property type="entry name" value="ZN(II)2CYS6 TRANSCRIPTION FACTOR (EUROFUNG)-RELATED"/>
    <property type="match status" value="1"/>
</dbReference>
<evidence type="ECO:0000256" key="2">
    <source>
        <dbReference type="ARBA" id="ARBA00022723"/>
    </source>
</evidence>
<evidence type="ECO:0000256" key="4">
    <source>
        <dbReference type="ARBA" id="ARBA00023163"/>
    </source>
</evidence>
<reference evidence="8" key="1">
    <citation type="submission" date="2023-06" db="EMBL/GenBank/DDBJ databases">
        <authorList>
            <consortium name="Lawrence Berkeley National Laboratory"/>
            <person name="Ahrendt S."/>
            <person name="Sahu N."/>
            <person name="Indic B."/>
            <person name="Wong-Bajracharya J."/>
            <person name="Merenyi Z."/>
            <person name="Ke H.-M."/>
            <person name="Monk M."/>
            <person name="Kocsube S."/>
            <person name="Drula E."/>
            <person name="Lipzen A."/>
            <person name="Balint B."/>
            <person name="Henrissat B."/>
            <person name="Andreopoulos B."/>
            <person name="Martin F.M."/>
            <person name="Harder C.B."/>
            <person name="Rigling D."/>
            <person name="Ford K.L."/>
            <person name="Foster G.D."/>
            <person name="Pangilinan J."/>
            <person name="Papanicolaou A."/>
            <person name="Barry K."/>
            <person name="LaButti K."/>
            <person name="Viragh M."/>
            <person name="Koriabine M."/>
            <person name="Yan M."/>
            <person name="Riley R."/>
            <person name="Champramary S."/>
            <person name="Plett K.L."/>
            <person name="Tsai I.J."/>
            <person name="Slot J."/>
            <person name="Sipos G."/>
            <person name="Plett J."/>
            <person name="Nagy L.G."/>
            <person name="Grigoriev I.V."/>
        </authorList>
    </citation>
    <scope>NUCLEOTIDE SEQUENCE</scope>
    <source>
        <strain evidence="8">CCBAS 213</strain>
    </source>
</reference>
<keyword evidence="9" id="KW-1185">Reference proteome</keyword>
<dbReference type="GO" id="GO:0000981">
    <property type="term" value="F:DNA-binding transcription factor activity, RNA polymerase II-specific"/>
    <property type="evidence" value="ECO:0007669"/>
    <property type="project" value="InterPro"/>
</dbReference>
<dbReference type="GO" id="GO:0008270">
    <property type="term" value="F:zinc ion binding"/>
    <property type="evidence" value="ECO:0007669"/>
    <property type="project" value="InterPro"/>
</dbReference>
<dbReference type="PANTHER" id="PTHR47338:SF5">
    <property type="entry name" value="ZN(II)2CYS6 TRANSCRIPTION FACTOR (EUROFUNG)"/>
    <property type="match status" value="1"/>
</dbReference>
<keyword evidence="3" id="KW-0805">Transcription regulation</keyword>
<dbReference type="GeneID" id="85353423"/>
<keyword evidence="6" id="KW-0812">Transmembrane</keyword>
<name>A0AA39K2C0_ARMTA</name>
<evidence type="ECO:0000256" key="6">
    <source>
        <dbReference type="SAM" id="Phobius"/>
    </source>
</evidence>
<keyword evidence="6" id="KW-1133">Transmembrane helix</keyword>
<evidence type="ECO:0000259" key="7">
    <source>
        <dbReference type="PROSITE" id="PS50048"/>
    </source>
</evidence>
<dbReference type="Proteomes" id="UP001175211">
    <property type="component" value="Unassembled WGS sequence"/>
</dbReference>
<dbReference type="Pfam" id="PF00172">
    <property type="entry name" value="Zn_clus"/>
    <property type="match status" value="1"/>
</dbReference>
<keyword evidence="6" id="KW-0472">Membrane</keyword>
<evidence type="ECO:0000256" key="1">
    <source>
        <dbReference type="ARBA" id="ARBA00004123"/>
    </source>
</evidence>
<dbReference type="InterPro" id="IPR036864">
    <property type="entry name" value="Zn2-C6_fun-type_DNA-bd_sf"/>
</dbReference>
<comment type="caution">
    <text evidence="8">The sequence shown here is derived from an EMBL/GenBank/DDBJ whole genome shotgun (WGS) entry which is preliminary data.</text>
</comment>
<organism evidence="8 9">
    <name type="scientific">Armillaria tabescens</name>
    <name type="common">Ringless honey mushroom</name>
    <name type="synonym">Agaricus tabescens</name>
    <dbReference type="NCBI Taxonomy" id="1929756"/>
    <lineage>
        <taxon>Eukaryota</taxon>
        <taxon>Fungi</taxon>
        <taxon>Dikarya</taxon>
        <taxon>Basidiomycota</taxon>
        <taxon>Agaricomycotina</taxon>
        <taxon>Agaricomycetes</taxon>
        <taxon>Agaricomycetidae</taxon>
        <taxon>Agaricales</taxon>
        <taxon>Marasmiineae</taxon>
        <taxon>Physalacriaceae</taxon>
        <taxon>Desarmillaria</taxon>
    </lineage>
</organism>
<sequence>MSPSTSASKKQSDKAPRRTPMACEFCRGRKMKCDGNRPSCANCQRRQIACTYQPVRVKPELLLNSTSAQYSDKLDVNASILIPYLCHTITPDSVLLRFLSFSRLDIEHDLNHQLFAATSLITGEAFAQTVSPLFGDGEWDMLAGPFWEDWPFEAITKIGYISSELPSPLHTVVPPVTWIWFVIAKAIQLLTLAIINAFIVMSLDVVTFVAQT</sequence>
<dbReference type="GO" id="GO:0005634">
    <property type="term" value="C:nucleus"/>
    <property type="evidence" value="ECO:0007669"/>
    <property type="project" value="UniProtKB-SubCell"/>
</dbReference>
<dbReference type="Gene3D" id="4.10.240.10">
    <property type="entry name" value="Zn(2)-C6 fungal-type DNA-binding domain"/>
    <property type="match status" value="1"/>
</dbReference>
<dbReference type="SMART" id="SM00066">
    <property type="entry name" value="GAL4"/>
    <property type="match status" value="1"/>
</dbReference>
<keyword evidence="5" id="KW-0539">Nucleus</keyword>